<feature type="non-terminal residue" evidence="2">
    <location>
        <position position="178"/>
    </location>
</feature>
<evidence type="ECO:0000313" key="2">
    <source>
        <dbReference type="EMBL" id="CAA9389497.1"/>
    </source>
</evidence>
<sequence>EHAAPARRRLRQEGRPGGAGLDARRRRHRGADPSRPGAAHAVRRAGDPVPAVRVGRAPDASGGGTSQAGRRRERADVATDHPVGAGLGVDPVHGHRLVGPAAGARVVAVREPLVGVARPRQGPGLVAVRRQLVVHRRLAGRRDAGGLGGHRVRPDRLQLPHVPGGGPRRGGRAGATAL</sequence>
<feature type="compositionally biased region" description="Basic residues" evidence="1">
    <location>
        <begin position="1"/>
        <end position="10"/>
    </location>
</feature>
<proteinExistence type="predicted"/>
<evidence type="ECO:0000256" key="1">
    <source>
        <dbReference type="SAM" id="MobiDB-lite"/>
    </source>
</evidence>
<organism evidence="2">
    <name type="scientific">uncultured Nocardioidaceae bacterium</name>
    <dbReference type="NCBI Taxonomy" id="253824"/>
    <lineage>
        <taxon>Bacteria</taxon>
        <taxon>Bacillati</taxon>
        <taxon>Actinomycetota</taxon>
        <taxon>Actinomycetes</taxon>
        <taxon>Propionibacteriales</taxon>
        <taxon>Nocardioidaceae</taxon>
        <taxon>environmental samples</taxon>
    </lineage>
</organism>
<accession>A0A6J4NR83</accession>
<dbReference type="EMBL" id="CADCUK010000176">
    <property type="protein sequence ID" value="CAA9389497.1"/>
    <property type="molecule type" value="Genomic_DNA"/>
</dbReference>
<feature type="non-terminal residue" evidence="2">
    <location>
        <position position="1"/>
    </location>
</feature>
<dbReference type="AlphaFoldDB" id="A0A6J4NR83"/>
<feature type="region of interest" description="Disordered" evidence="1">
    <location>
        <begin position="144"/>
        <end position="178"/>
    </location>
</feature>
<gene>
    <name evidence="2" type="ORF">AVDCRST_MAG47-2734</name>
</gene>
<name>A0A6J4NR83_9ACTN</name>
<protein>
    <submittedName>
        <fullName evidence="2">Uncharacterized protein</fullName>
    </submittedName>
</protein>
<feature type="region of interest" description="Disordered" evidence="1">
    <location>
        <begin position="1"/>
        <end position="92"/>
    </location>
</feature>
<reference evidence="2" key="1">
    <citation type="submission" date="2020-02" db="EMBL/GenBank/DDBJ databases">
        <authorList>
            <person name="Meier V. D."/>
        </authorList>
    </citation>
    <scope>NUCLEOTIDE SEQUENCE</scope>
    <source>
        <strain evidence="2">AVDCRST_MAG47</strain>
    </source>
</reference>